<evidence type="ECO:0000313" key="5">
    <source>
        <dbReference type="Ensembl" id="ENSAPOP00000006953.1"/>
    </source>
</evidence>
<dbReference type="InParanoid" id="A0A3Q1ESC8"/>
<keyword evidence="6" id="KW-1185">Reference proteome</keyword>
<accession>A0A3Q1ESC8</accession>
<evidence type="ECO:0000256" key="2">
    <source>
        <dbReference type="ARBA" id="ARBA00022884"/>
    </source>
</evidence>
<dbReference type="Proteomes" id="UP000257200">
    <property type="component" value="Unplaced"/>
</dbReference>
<dbReference type="Gene3D" id="3.30.70.330">
    <property type="match status" value="4"/>
</dbReference>
<feature type="domain" description="RRM" evidence="4">
    <location>
        <begin position="344"/>
        <end position="422"/>
    </location>
</feature>
<dbReference type="AlphaFoldDB" id="A0A3Q1ESC8"/>
<dbReference type="InterPro" id="IPR012677">
    <property type="entry name" value="Nucleotide-bd_a/b_plait_sf"/>
</dbReference>
<evidence type="ECO:0000259" key="4">
    <source>
        <dbReference type="PROSITE" id="PS50102"/>
    </source>
</evidence>
<dbReference type="PROSITE" id="PS50102">
    <property type="entry name" value="RRM"/>
    <property type="match status" value="2"/>
</dbReference>
<evidence type="ECO:0000313" key="6">
    <source>
        <dbReference type="Proteomes" id="UP000257200"/>
    </source>
</evidence>
<reference evidence="5" key="2">
    <citation type="submission" date="2025-09" db="UniProtKB">
        <authorList>
            <consortium name="Ensembl"/>
        </authorList>
    </citation>
    <scope>IDENTIFICATION</scope>
</reference>
<dbReference type="GeneTree" id="ENSGT00940000158322"/>
<dbReference type="Ensembl" id="ENSAPOT00000005789.1">
    <property type="protein sequence ID" value="ENSAPOP00000006953.1"/>
    <property type="gene ID" value="ENSAPOG00000008836.1"/>
</dbReference>
<evidence type="ECO:0000256" key="1">
    <source>
        <dbReference type="ARBA" id="ARBA00022737"/>
    </source>
</evidence>
<dbReference type="Pfam" id="PF00076">
    <property type="entry name" value="RRM_1"/>
    <property type="match status" value="2"/>
</dbReference>
<feature type="domain" description="RRM" evidence="4">
    <location>
        <begin position="250"/>
        <end position="327"/>
    </location>
</feature>
<dbReference type="GO" id="GO:0003723">
    <property type="term" value="F:RNA binding"/>
    <property type="evidence" value="ECO:0007669"/>
    <property type="project" value="UniProtKB-UniRule"/>
</dbReference>
<keyword evidence="2 3" id="KW-0694">RNA-binding</keyword>
<reference evidence="5" key="1">
    <citation type="submission" date="2025-08" db="UniProtKB">
        <authorList>
            <consortium name="Ensembl"/>
        </authorList>
    </citation>
    <scope>IDENTIFICATION</scope>
</reference>
<dbReference type="SUPFAM" id="SSF54928">
    <property type="entry name" value="RNA-binding domain, RBD"/>
    <property type="match status" value="3"/>
</dbReference>
<dbReference type="STRING" id="80966.ENSAPOP00000006953"/>
<dbReference type="SMART" id="SM00360">
    <property type="entry name" value="RRM"/>
    <property type="match status" value="4"/>
</dbReference>
<proteinExistence type="predicted"/>
<protein>
    <submittedName>
        <fullName evidence="5">RNA binding motif protein 12Ba</fullName>
    </submittedName>
</protein>
<keyword evidence="1" id="KW-0677">Repeat</keyword>
<name>A0A3Q1ESC8_9TELE</name>
<dbReference type="PANTHER" id="PTHR13976">
    <property type="entry name" value="HETEROGENEOUS NUCLEAR RIBONUCLEOPROTEIN-RELATED"/>
    <property type="match status" value="1"/>
</dbReference>
<dbReference type="InterPro" id="IPR035979">
    <property type="entry name" value="RBD_domain_sf"/>
</dbReference>
<dbReference type="InterPro" id="IPR000504">
    <property type="entry name" value="RRM_dom"/>
</dbReference>
<sequence length="438" mass="48821">MYIILRLQGLDVKAGVEDIRAFFHPLHIPDGGVVIVGGSLREAFIAFISERHAQLAMRRTGNLLKGSEVTMHISKTIKAAESPKVAVSPKAVASDGSITPEQTANSKPGYVRLFGLPPSTTKEDICRFFSGLTVQEAIVNVQLGLNHGCLVKFANMQDARDALCFNQQLLGQICVEVRGGTEKMWNSALQECETASKVQERPKLEQNPLRENHKQKSLLEINKRSVSPLPSTPAKKPKIVTAYTPPPARHIVMVNNLPKEINKTEIKELFGCPNVSHKNVLHLLDKFGRKTDTAFLIFDQIEDYEYALNLSGCHVGTSAIQVSAITEQMMREKMSKNVDRTGLTCLFVRNLPAHVQKGHVGRLFYRFRLTQDSIVVLHDSKGNGLGEVLVQFDSEKTASFAYKMNGKKYLGAKLLKIVRLHQDHFILQVSYEKTNSLH</sequence>
<organism evidence="5 6">
    <name type="scientific">Acanthochromis polyacanthus</name>
    <name type="common">spiny chromis</name>
    <dbReference type="NCBI Taxonomy" id="80966"/>
    <lineage>
        <taxon>Eukaryota</taxon>
        <taxon>Metazoa</taxon>
        <taxon>Chordata</taxon>
        <taxon>Craniata</taxon>
        <taxon>Vertebrata</taxon>
        <taxon>Euteleostomi</taxon>
        <taxon>Actinopterygii</taxon>
        <taxon>Neopterygii</taxon>
        <taxon>Teleostei</taxon>
        <taxon>Neoteleostei</taxon>
        <taxon>Acanthomorphata</taxon>
        <taxon>Ovalentaria</taxon>
        <taxon>Pomacentridae</taxon>
        <taxon>Acanthochromis</taxon>
    </lineage>
</organism>
<dbReference type="InterPro" id="IPR050666">
    <property type="entry name" value="ESRP"/>
</dbReference>
<dbReference type="CDD" id="cd12254">
    <property type="entry name" value="RRM_hnRNPH_ESRPs_RBM12_like"/>
    <property type="match status" value="1"/>
</dbReference>
<evidence type="ECO:0000256" key="3">
    <source>
        <dbReference type="PROSITE-ProRule" id="PRU00176"/>
    </source>
</evidence>